<dbReference type="CTD" id="8589958"/>
<evidence type="ECO:0000259" key="1">
    <source>
        <dbReference type="Pfam" id="PF01030"/>
    </source>
</evidence>
<dbReference type="EMBL" id="HE601139">
    <property type="protein sequence ID" value="CAP20611.2"/>
    <property type="molecule type" value="Genomic_DNA"/>
</dbReference>
<dbReference type="GeneID" id="8589958"/>
<reference evidence="2 3" key="2">
    <citation type="journal article" date="2011" name="PLoS Genet.">
        <title>Caenorhabditis briggsae recombinant inbred line genotypes reveal inter-strain incompatibility and the evolution of recombination.</title>
        <authorList>
            <person name="Ross J.A."/>
            <person name="Koboldt D.C."/>
            <person name="Staisch J.E."/>
            <person name="Chamberlin H.M."/>
            <person name="Gupta B.P."/>
            <person name="Miller R.D."/>
            <person name="Baird S.E."/>
            <person name="Haag E.S."/>
        </authorList>
    </citation>
    <scope>NUCLEOTIDE SEQUENCE [LARGE SCALE GENOMIC DNA]</scope>
    <source>
        <strain evidence="2 3">AF16</strain>
    </source>
</reference>
<dbReference type="InterPro" id="IPR036941">
    <property type="entry name" value="Rcpt_L-dom_sf"/>
</dbReference>
<gene>
    <name evidence="2 4" type="ORF">CBG23867</name>
    <name evidence="2" type="ORF">CBG_23867</name>
</gene>
<keyword evidence="3" id="KW-1185">Reference proteome</keyword>
<dbReference type="Proteomes" id="UP000008549">
    <property type="component" value="Unassembled WGS sequence"/>
</dbReference>
<dbReference type="AlphaFoldDB" id="A8WJG9"/>
<feature type="domain" description="Receptor L-domain" evidence="1">
    <location>
        <begin position="178"/>
        <end position="255"/>
    </location>
</feature>
<dbReference type="PANTHER" id="PTHR21662">
    <property type="entry name" value="RECEPTOR PROTEIN-TYROSINE KINASE"/>
    <property type="match status" value="1"/>
</dbReference>
<dbReference type="OMA" id="CESENLE"/>
<dbReference type="Gene3D" id="3.80.20.20">
    <property type="entry name" value="Receptor L-domain"/>
    <property type="match status" value="1"/>
</dbReference>
<dbReference type="HOGENOM" id="CLU_028064_2_0_1"/>
<evidence type="ECO:0000313" key="4">
    <source>
        <dbReference type="WormBase" id="CBG23867"/>
    </source>
</evidence>
<feature type="domain" description="Receptor L-domain" evidence="1">
    <location>
        <begin position="37"/>
        <end position="111"/>
    </location>
</feature>
<feature type="domain" description="Receptor L-domain" evidence="1">
    <location>
        <begin position="342"/>
        <end position="439"/>
    </location>
</feature>
<dbReference type="WormBase" id="CBG23867">
    <property type="protein sequence ID" value="CBP25370"/>
    <property type="gene ID" value="WBGene00042114"/>
</dbReference>
<dbReference type="Pfam" id="PF01030">
    <property type="entry name" value="Recep_L_domain"/>
    <property type="match status" value="3"/>
</dbReference>
<organism evidence="2 3">
    <name type="scientific">Caenorhabditis briggsae</name>
    <dbReference type="NCBI Taxonomy" id="6238"/>
    <lineage>
        <taxon>Eukaryota</taxon>
        <taxon>Metazoa</taxon>
        <taxon>Ecdysozoa</taxon>
        <taxon>Nematoda</taxon>
        <taxon>Chromadorea</taxon>
        <taxon>Rhabditida</taxon>
        <taxon>Rhabditina</taxon>
        <taxon>Rhabditomorpha</taxon>
        <taxon>Rhabditoidea</taxon>
        <taxon>Rhabditidae</taxon>
        <taxon>Peloderinae</taxon>
        <taxon>Caenorhabditis</taxon>
    </lineage>
</organism>
<proteinExistence type="predicted"/>
<dbReference type="eggNOG" id="ENOG502TJEP">
    <property type="taxonomic scope" value="Eukaryota"/>
</dbReference>
<sequence>MSHKEPSFFLKSHFLPAPECVFNHSEITSKTKKFFPKCGMVYGILVINSNTDLSLAQLKSVFKNMTTLVGGLIVENSSLSNLDFFTYPYEYLPFYCKTYGLVIRNNSKLTNGTMLLGTRFYSQNTTKECYVSIENNELLDMSSLCGQGELKDLLDIRTKGNFKNCGCQGNGPLSEFQNCNTTFNGLKLLNTTNLDLYPLSNITTIQGSIDIQNSNIQNLSFLTNWQFWTVKSNRTVILNLQNNPIMKRLGLPVLKVPKVCRRHQKEVESFQKFEKKLRGLGLANIENLHPEFCITIAEFKFIFEVLELSFLNLDAKICNEEIGDIRDNVLCHFESMYDLPYNCDIIVGNVIVDFGDEEYFSKLFNVWHLYGTLTIRNTNLKTFNRLQLSYIAYLDDRDLEQQDRLIQIYSNPKLNDFLMNSVSNIITSGKREALIQDNHPDAFKDWETGEKTECAMFPYPYMYFKDYYSVNLNFTGGDCGQRVEIKNSNLAIFYLSVSFTVAYTLFHI</sequence>
<dbReference type="KEGG" id="cbr:CBG_23867"/>
<dbReference type="PANTHER" id="PTHR21662:SF14">
    <property type="entry name" value="INSULIN_EGF-RECEPTOR L DOMAIN PROTEIN-RELATED"/>
    <property type="match status" value="1"/>
</dbReference>
<reference evidence="2 3" key="1">
    <citation type="journal article" date="2003" name="PLoS Biol.">
        <title>The genome sequence of Caenorhabditis briggsae: a platform for comparative genomics.</title>
        <authorList>
            <person name="Stein L.D."/>
            <person name="Bao Z."/>
            <person name="Blasiar D."/>
            <person name="Blumenthal T."/>
            <person name="Brent M.R."/>
            <person name="Chen N."/>
            <person name="Chinwalla A."/>
            <person name="Clarke L."/>
            <person name="Clee C."/>
            <person name="Coghlan A."/>
            <person name="Coulson A."/>
            <person name="D'Eustachio P."/>
            <person name="Fitch D.H."/>
            <person name="Fulton L.A."/>
            <person name="Fulton R.E."/>
            <person name="Griffiths-Jones S."/>
            <person name="Harris T.W."/>
            <person name="Hillier L.W."/>
            <person name="Kamath R."/>
            <person name="Kuwabara P.E."/>
            <person name="Mardis E.R."/>
            <person name="Marra M.A."/>
            <person name="Miner T.L."/>
            <person name="Minx P."/>
            <person name="Mullikin J.C."/>
            <person name="Plumb R.W."/>
            <person name="Rogers J."/>
            <person name="Schein J.E."/>
            <person name="Sohrmann M."/>
            <person name="Spieth J."/>
            <person name="Stajich J.E."/>
            <person name="Wei C."/>
            <person name="Willey D."/>
            <person name="Wilson R.K."/>
            <person name="Durbin R."/>
            <person name="Waterston R.H."/>
        </authorList>
    </citation>
    <scope>NUCLEOTIDE SEQUENCE [LARGE SCALE GENOMIC DNA]</scope>
    <source>
        <strain evidence="2 3">AF16</strain>
    </source>
</reference>
<protein>
    <submittedName>
        <fullName evidence="2">Protein CBG23867</fullName>
    </submittedName>
</protein>
<accession>A8WJG9</accession>
<dbReference type="RefSeq" id="XP_045091188.1">
    <property type="nucleotide sequence ID" value="XM_045240912.1"/>
</dbReference>
<name>A8WJG9_CAEBR</name>
<dbReference type="InterPro" id="IPR000494">
    <property type="entry name" value="Rcpt_L-dom"/>
</dbReference>
<evidence type="ECO:0000313" key="2">
    <source>
        <dbReference type="EMBL" id="CAP20611.2"/>
    </source>
</evidence>
<dbReference type="SUPFAM" id="SSF52058">
    <property type="entry name" value="L domain-like"/>
    <property type="match status" value="3"/>
</dbReference>
<evidence type="ECO:0000313" key="3">
    <source>
        <dbReference type="Proteomes" id="UP000008549"/>
    </source>
</evidence>
<dbReference type="InterPro" id="IPR053079">
    <property type="entry name" value="SPS2_domain"/>
</dbReference>